<dbReference type="Proteomes" id="UP001178461">
    <property type="component" value="Chromosome Z"/>
</dbReference>
<protein>
    <submittedName>
        <fullName evidence="1">Uncharacterized protein</fullName>
    </submittedName>
</protein>
<gene>
    <name evidence="1" type="ORF">PODLI_1B010422</name>
</gene>
<evidence type="ECO:0000313" key="2">
    <source>
        <dbReference type="Proteomes" id="UP001178461"/>
    </source>
</evidence>
<proteinExistence type="predicted"/>
<keyword evidence="2" id="KW-1185">Reference proteome</keyword>
<reference evidence="1" key="1">
    <citation type="submission" date="2022-12" db="EMBL/GenBank/DDBJ databases">
        <authorList>
            <person name="Alioto T."/>
            <person name="Alioto T."/>
            <person name="Gomez Garrido J."/>
        </authorList>
    </citation>
    <scope>NUCLEOTIDE SEQUENCE</scope>
</reference>
<sequence>MQRRCLLQQHSRCQNSHPTPALKFYRWGKWPPAHHPEKEIPLLSPQFGNLPLFPHPLLASLCVAAAAEAPIHYKAELTRLPPPATILGQAQCEFSLVCWLFVVISTGLTKSNAWLVAFDW</sequence>
<dbReference type="AlphaFoldDB" id="A0AA35LDL7"/>
<name>A0AA35LDL7_9SAUR</name>
<accession>A0AA35LDL7</accession>
<organism evidence="1 2">
    <name type="scientific">Podarcis lilfordi</name>
    <name type="common">Lilford's wall lizard</name>
    <dbReference type="NCBI Taxonomy" id="74358"/>
    <lineage>
        <taxon>Eukaryota</taxon>
        <taxon>Metazoa</taxon>
        <taxon>Chordata</taxon>
        <taxon>Craniata</taxon>
        <taxon>Vertebrata</taxon>
        <taxon>Euteleostomi</taxon>
        <taxon>Lepidosauria</taxon>
        <taxon>Squamata</taxon>
        <taxon>Bifurcata</taxon>
        <taxon>Unidentata</taxon>
        <taxon>Episquamata</taxon>
        <taxon>Laterata</taxon>
        <taxon>Lacertibaenia</taxon>
        <taxon>Lacertidae</taxon>
        <taxon>Podarcis</taxon>
    </lineage>
</organism>
<dbReference type="EMBL" id="OX395140">
    <property type="protein sequence ID" value="CAI5794421.1"/>
    <property type="molecule type" value="Genomic_DNA"/>
</dbReference>
<evidence type="ECO:0000313" key="1">
    <source>
        <dbReference type="EMBL" id="CAI5794421.1"/>
    </source>
</evidence>